<evidence type="ECO:0000256" key="7">
    <source>
        <dbReference type="ARBA" id="ARBA00022840"/>
    </source>
</evidence>
<dbReference type="PANTHER" id="PTHR41523">
    <property type="entry name" value="TWO-COMPONENT SYSTEM SENSOR PROTEIN"/>
    <property type="match status" value="1"/>
</dbReference>
<evidence type="ECO:0000256" key="2">
    <source>
        <dbReference type="ARBA" id="ARBA00012438"/>
    </source>
</evidence>
<sequence>MPQIQPVVPDREPQSKDRTTFSRIDRISRYLTREKRLRLVVNELGHRTKNLLAVVQAIATQTAQRSSDLNAFRSEFSQRIGALSRSLDLLIHEGERGVSVAELVQRQLEPFAEIDGPCIVMAGPDALLNREATQTLGLALNELATNATKYGALSVPEGTISVHWELVPGGSGPERFRLIWCEQSGPAVTPPEHQGFGSMILQRIAAATLGGNARHDFDGGGVRWTLEVPTAAILMVKSKTVSGARDR</sequence>
<dbReference type="OrthoDB" id="341208at2"/>
<keyword evidence="6 9" id="KW-0418">Kinase</keyword>
<evidence type="ECO:0000259" key="8">
    <source>
        <dbReference type="SMART" id="SM00911"/>
    </source>
</evidence>
<keyword evidence="5" id="KW-0547">Nucleotide-binding</keyword>
<dbReference type="InterPro" id="IPR011102">
    <property type="entry name" value="Sig_transdc_His_kinase_HWE"/>
</dbReference>
<dbReference type="Proteomes" id="UP000018542">
    <property type="component" value="Chromosome"/>
</dbReference>
<dbReference type="EC" id="2.7.13.3" evidence="2"/>
<keyword evidence="3" id="KW-0597">Phosphoprotein</keyword>
<proteinExistence type="predicted"/>
<evidence type="ECO:0000256" key="5">
    <source>
        <dbReference type="ARBA" id="ARBA00022741"/>
    </source>
</evidence>
<dbReference type="PANTHER" id="PTHR41523:SF7">
    <property type="entry name" value="HISTIDINE KINASE"/>
    <property type="match status" value="1"/>
</dbReference>
<evidence type="ECO:0000313" key="10">
    <source>
        <dbReference type="Proteomes" id="UP000018542"/>
    </source>
</evidence>
<dbReference type="Gene3D" id="3.30.565.10">
    <property type="entry name" value="Histidine kinase-like ATPase, C-terminal domain"/>
    <property type="match status" value="1"/>
</dbReference>
<dbReference type="EMBL" id="CP006912">
    <property type="protein sequence ID" value="AHB47872.1"/>
    <property type="molecule type" value="Genomic_DNA"/>
</dbReference>
<dbReference type="SUPFAM" id="SSF55874">
    <property type="entry name" value="ATPase domain of HSP90 chaperone/DNA topoisomerase II/histidine kinase"/>
    <property type="match status" value="1"/>
</dbReference>
<evidence type="ECO:0000313" key="9">
    <source>
        <dbReference type="EMBL" id="AHB47872.1"/>
    </source>
</evidence>
<evidence type="ECO:0000256" key="1">
    <source>
        <dbReference type="ARBA" id="ARBA00000085"/>
    </source>
</evidence>
<reference evidence="9 10" key="1">
    <citation type="journal article" date="2014" name="Genome Announc.">
        <title>Complete Genome Sequence of Hyphomicrobium nitrativorans Strain NL23, a Denitrifying Bacterium Isolated from Biofilm of a Methanol-Fed Denitrification System Treating Seawater at the Montreal Biodome.</title>
        <authorList>
            <person name="Martineau C."/>
            <person name="Villeneuve C."/>
            <person name="Mauffrey F."/>
            <person name="Villemur R."/>
        </authorList>
    </citation>
    <scope>NUCLEOTIDE SEQUENCE [LARGE SCALE GENOMIC DNA]</scope>
    <source>
        <strain evidence="9">NL23</strain>
    </source>
</reference>
<feature type="domain" description="Signal transduction histidine kinase HWE region" evidence="8">
    <location>
        <begin position="43"/>
        <end position="125"/>
    </location>
</feature>
<evidence type="ECO:0000256" key="3">
    <source>
        <dbReference type="ARBA" id="ARBA00022553"/>
    </source>
</evidence>
<gene>
    <name evidence="9" type="ORF">W911_04930</name>
</gene>
<dbReference type="KEGG" id="hni:W911_04930"/>
<keyword evidence="4" id="KW-0808">Transferase</keyword>
<dbReference type="GO" id="GO:0005524">
    <property type="term" value="F:ATP binding"/>
    <property type="evidence" value="ECO:0007669"/>
    <property type="project" value="UniProtKB-KW"/>
</dbReference>
<dbReference type="HOGENOM" id="CLU_000445_114_57_5"/>
<dbReference type="PATRIC" id="fig|1029756.8.peg.1036"/>
<dbReference type="RefSeq" id="WP_023786391.1">
    <property type="nucleotide sequence ID" value="NC_022997.1"/>
</dbReference>
<dbReference type="SMART" id="SM00911">
    <property type="entry name" value="HWE_HK"/>
    <property type="match status" value="1"/>
</dbReference>
<evidence type="ECO:0000256" key="6">
    <source>
        <dbReference type="ARBA" id="ARBA00022777"/>
    </source>
</evidence>
<name>V5SBL6_9HYPH</name>
<accession>V5SBL6</accession>
<organism evidence="9 10">
    <name type="scientific">Hyphomicrobium nitrativorans NL23</name>
    <dbReference type="NCBI Taxonomy" id="1029756"/>
    <lineage>
        <taxon>Bacteria</taxon>
        <taxon>Pseudomonadati</taxon>
        <taxon>Pseudomonadota</taxon>
        <taxon>Alphaproteobacteria</taxon>
        <taxon>Hyphomicrobiales</taxon>
        <taxon>Hyphomicrobiaceae</taxon>
        <taxon>Hyphomicrobium</taxon>
    </lineage>
</organism>
<dbReference type="Pfam" id="PF07536">
    <property type="entry name" value="HWE_HK"/>
    <property type="match status" value="1"/>
</dbReference>
<protein>
    <recommendedName>
        <fullName evidence="2">histidine kinase</fullName>
        <ecNumber evidence="2">2.7.13.3</ecNumber>
    </recommendedName>
</protein>
<keyword evidence="7" id="KW-0067">ATP-binding</keyword>
<evidence type="ECO:0000256" key="4">
    <source>
        <dbReference type="ARBA" id="ARBA00022679"/>
    </source>
</evidence>
<dbReference type="AlphaFoldDB" id="V5SBL6"/>
<dbReference type="STRING" id="1029756.W911_04930"/>
<comment type="catalytic activity">
    <reaction evidence="1">
        <text>ATP + protein L-histidine = ADP + protein N-phospho-L-histidine.</text>
        <dbReference type="EC" id="2.7.13.3"/>
    </reaction>
</comment>
<dbReference type="GO" id="GO:0004673">
    <property type="term" value="F:protein histidine kinase activity"/>
    <property type="evidence" value="ECO:0007669"/>
    <property type="project" value="UniProtKB-EC"/>
</dbReference>
<keyword evidence="10" id="KW-1185">Reference proteome</keyword>
<dbReference type="InterPro" id="IPR036890">
    <property type="entry name" value="HATPase_C_sf"/>
</dbReference>